<sequence>MRPAPERVRGITLATHRGADPRSAPTIKGPDLDALAAIRATARTGGVDDVVLLASDGSVAETTTSNLAWWHGDALCVPDTAIPQLPGVTVGALVVLATALGIDVRHERVAPDDLDGFEIWALNSLHGIRIVTGWPGGPAPAAEPGRLATWRRRLDALRRPLPEVMPA</sequence>
<evidence type="ECO:0000313" key="1">
    <source>
        <dbReference type="EMBL" id="GMA96558.1"/>
    </source>
</evidence>
<gene>
    <name evidence="1" type="ORF">GCM10025881_33820</name>
</gene>
<comment type="caution">
    <text evidence="1">The sequence shown here is derived from an EMBL/GenBank/DDBJ whole genome shotgun (WGS) entry which is preliminary data.</text>
</comment>
<dbReference type="RefSeq" id="WP_284255104.1">
    <property type="nucleotide sequence ID" value="NZ_BSVB01000001.1"/>
</dbReference>
<keyword evidence="2" id="KW-1185">Reference proteome</keyword>
<name>A0ABQ6KAT3_9MICO</name>
<dbReference type="InterPro" id="IPR043132">
    <property type="entry name" value="BCAT-like_C"/>
</dbReference>
<accession>A0ABQ6KAT3</accession>
<dbReference type="Gene3D" id="3.20.10.10">
    <property type="entry name" value="D-amino Acid Aminotransferase, subunit A, domain 2"/>
    <property type="match status" value="1"/>
</dbReference>
<dbReference type="InterPro" id="IPR036038">
    <property type="entry name" value="Aminotransferase-like"/>
</dbReference>
<evidence type="ECO:0000313" key="2">
    <source>
        <dbReference type="Proteomes" id="UP001157034"/>
    </source>
</evidence>
<protein>
    <recommendedName>
        <fullName evidence="3">Aminotransferase class IV</fullName>
    </recommendedName>
</protein>
<proteinExistence type="predicted"/>
<dbReference type="InterPro" id="IPR001544">
    <property type="entry name" value="Aminotrans_IV"/>
</dbReference>
<evidence type="ECO:0008006" key="3">
    <source>
        <dbReference type="Google" id="ProtNLM"/>
    </source>
</evidence>
<dbReference type="Proteomes" id="UP001157034">
    <property type="component" value="Unassembled WGS sequence"/>
</dbReference>
<dbReference type="EMBL" id="BSVB01000001">
    <property type="protein sequence ID" value="GMA96558.1"/>
    <property type="molecule type" value="Genomic_DNA"/>
</dbReference>
<organism evidence="1 2">
    <name type="scientific">Pseudolysinimonas kribbensis</name>
    <dbReference type="NCBI Taxonomy" id="433641"/>
    <lineage>
        <taxon>Bacteria</taxon>
        <taxon>Bacillati</taxon>
        <taxon>Actinomycetota</taxon>
        <taxon>Actinomycetes</taxon>
        <taxon>Micrococcales</taxon>
        <taxon>Microbacteriaceae</taxon>
        <taxon>Pseudolysinimonas</taxon>
    </lineage>
</organism>
<dbReference type="SUPFAM" id="SSF56752">
    <property type="entry name" value="D-aminoacid aminotransferase-like PLP-dependent enzymes"/>
    <property type="match status" value="1"/>
</dbReference>
<dbReference type="Pfam" id="PF01063">
    <property type="entry name" value="Aminotran_4"/>
    <property type="match status" value="1"/>
</dbReference>
<reference evidence="2" key="1">
    <citation type="journal article" date="2019" name="Int. J. Syst. Evol. Microbiol.">
        <title>The Global Catalogue of Microorganisms (GCM) 10K type strain sequencing project: providing services to taxonomists for standard genome sequencing and annotation.</title>
        <authorList>
            <consortium name="The Broad Institute Genomics Platform"/>
            <consortium name="The Broad Institute Genome Sequencing Center for Infectious Disease"/>
            <person name="Wu L."/>
            <person name="Ma J."/>
        </authorList>
    </citation>
    <scope>NUCLEOTIDE SEQUENCE [LARGE SCALE GENOMIC DNA]</scope>
    <source>
        <strain evidence="2">NBRC 108894</strain>
    </source>
</reference>